<accession>A0A0J7JBI1</accession>
<comment type="caution">
    <text evidence="1">The sequence shown here is derived from an EMBL/GenBank/DDBJ whole genome shotgun (WGS) entry which is preliminary data.</text>
</comment>
<dbReference type="OrthoDB" id="6167889at2"/>
<dbReference type="Proteomes" id="UP000036102">
    <property type="component" value="Unassembled WGS sequence"/>
</dbReference>
<dbReference type="PATRIC" id="fig|1658765.3.peg.1454"/>
<gene>
    <name evidence="1" type="ORF">Msub_11460</name>
</gene>
<dbReference type="STRING" id="1658765.Msub_11460"/>
<reference evidence="1 2" key="1">
    <citation type="submission" date="2015-06" db="EMBL/GenBank/DDBJ databases">
        <title>Marinobacter subterrani, a genetically tractable neutrophilic iron-oxidizing strain isolated from the Soudan Iron Mine.</title>
        <authorList>
            <person name="Bonis B.M."/>
            <person name="Gralnick J.A."/>
        </authorList>
    </citation>
    <scope>NUCLEOTIDE SEQUENCE [LARGE SCALE GENOMIC DNA]</scope>
    <source>
        <strain evidence="1 2">JG233</strain>
    </source>
</reference>
<dbReference type="AlphaFoldDB" id="A0A0J7JBI1"/>
<keyword evidence="2" id="KW-1185">Reference proteome</keyword>
<dbReference type="RefSeq" id="WP_048495386.1">
    <property type="nucleotide sequence ID" value="NZ_LFBU01000001.1"/>
</dbReference>
<evidence type="ECO:0000313" key="2">
    <source>
        <dbReference type="Proteomes" id="UP000036102"/>
    </source>
</evidence>
<evidence type="ECO:0000313" key="1">
    <source>
        <dbReference type="EMBL" id="KMQ75259.1"/>
    </source>
</evidence>
<sequence length="91" mass="10431">MSQSLIQMPRACDSCEHYKPVGWDEDKHCPFKARYASAPKPTRTPWGRCDLHGAEVFATEICNSHEPEPFVHLVDVTNRPEPRTAIQERLL</sequence>
<proteinExistence type="predicted"/>
<organism evidence="1 2">
    <name type="scientific">Marinobacter subterrani</name>
    <dbReference type="NCBI Taxonomy" id="1658765"/>
    <lineage>
        <taxon>Bacteria</taxon>
        <taxon>Pseudomonadati</taxon>
        <taxon>Pseudomonadota</taxon>
        <taxon>Gammaproteobacteria</taxon>
        <taxon>Pseudomonadales</taxon>
        <taxon>Marinobacteraceae</taxon>
        <taxon>Marinobacter</taxon>
    </lineage>
</organism>
<dbReference type="EMBL" id="LFBU01000001">
    <property type="protein sequence ID" value="KMQ75259.1"/>
    <property type="molecule type" value="Genomic_DNA"/>
</dbReference>
<name>A0A0J7JBI1_9GAMM</name>
<protein>
    <submittedName>
        <fullName evidence="1">Uncharacterized protein</fullName>
    </submittedName>
</protein>